<evidence type="ECO:0000256" key="9">
    <source>
        <dbReference type="ARBA" id="ARBA00013084"/>
    </source>
</evidence>
<evidence type="ECO:0000256" key="30">
    <source>
        <dbReference type="ARBA" id="ARBA00036424"/>
    </source>
</evidence>
<evidence type="ECO:0000256" key="12">
    <source>
        <dbReference type="ARBA" id="ARBA00022585"/>
    </source>
</evidence>
<dbReference type="Proteomes" id="UP000499080">
    <property type="component" value="Unassembled WGS sequence"/>
</dbReference>
<evidence type="ECO:0000256" key="27">
    <source>
        <dbReference type="ARBA" id="ARBA00023239"/>
    </source>
</evidence>
<dbReference type="Pfam" id="PF00067">
    <property type="entry name" value="p450"/>
    <property type="match status" value="1"/>
</dbReference>
<gene>
    <name evidence="39" type="primary">CYP3A24_4</name>
    <name evidence="39" type="ORF">AVEN_257808_1</name>
</gene>
<evidence type="ECO:0000256" key="29">
    <source>
        <dbReference type="ARBA" id="ARBA00036380"/>
    </source>
</evidence>
<dbReference type="Gene3D" id="1.10.630.10">
    <property type="entry name" value="Cytochrome P450"/>
    <property type="match status" value="1"/>
</dbReference>
<keyword evidence="22 37" id="KW-0503">Monooxygenase</keyword>
<evidence type="ECO:0000256" key="28">
    <source>
        <dbReference type="ARBA" id="ARBA00033404"/>
    </source>
</evidence>
<evidence type="ECO:0000256" key="33">
    <source>
        <dbReference type="ARBA" id="ARBA00040834"/>
    </source>
</evidence>
<evidence type="ECO:0000256" key="37">
    <source>
        <dbReference type="RuleBase" id="RU000461"/>
    </source>
</evidence>
<dbReference type="EMBL" id="BGPR01004513">
    <property type="protein sequence ID" value="GBN00414.1"/>
    <property type="molecule type" value="Genomic_DNA"/>
</dbReference>
<sequence length="495" mass="56445">MFLELLAVLPACLVILIVRFVVNRRQRLRLFKRYGIPGPEPHFLSGNTDELFSAPTPHDAISTWLKKYGEVVGYFGGEVPHLVVKDLDMLKQILIKDFEVFCNRPFGIDVAPYNRSLLGLKGKRWKEVRTILTPTFSSAKIKLMTEIVNKKVDITMDIVTKKAESNEMFDMYEIVQGLTLDVIADCALAMKTHCQENPEDVFLSSIKDSFKYANNSAIKFAMMFPFVADLMVFFNKFMTAGQMTTLVMESVNKAISERCKNPEIKSMDLLQLMLDHREDEEKKASGMTDEEILANAFIFLIVGFDTTANALAFIFYLLIKHPDVQERLYKEIAEVEDASYSNIKSLQYLDQVFSESLRIYPPVTLFISRFCNQDHQVGSITIPEGTTVIVPIWDIHHDPDLWPDPWKFDPDRFSSENKTSLNSMAYMPFGVGRRNCIGARFALLEAKLTVFRLLKKFRFETCEKTDDPLTLVCPTVVINPANGVYLRAVPRTGTV</sequence>
<evidence type="ECO:0000256" key="38">
    <source>
        <dbReference type="SAM" id="Phobius"/>
    </source>
</evidence>
<evidence type="ECO:0000256" key="26">
    <source>
        <dbReference type="ARBA" id="ARBA00023235"/>
    </source>
</evidence>
<dbReference type="PROSITE" id="PS00086">
    <property type="entry name" value="CYTOCHROME_P450"/>
    <property type="match status" value="1"/>
</dbReference>
<keyword evidence="17" id="KW-0276">Fatty acid metabolism</keyword>
<comment type="cofactor">
    <cofactor evidence="3 36">
        <name>heme</name>
        <dbReference type="ChEBI" id="CHEBI:30413"/>
    </cofactor>
</comment>
<dbReference type="GO" id="GO:0008395">
    <property type="term" value="F:steroid hydroxylase activity"/>
    <property type="evidence" value="ECO:0007669"/>
    <property type="project" value="TreeGrafter"/>
</dbReference>
<keyword evidence="24 38" id="KW-0472">Membrane</keyword>
<evidence type="ECO:0000256" key="10">
    <source>
        <dbReference type="ARBA" id="ARBA00022501"/>
    </source>
</evidence>
<accession>A0A4Y2KCK8</accession>
<feature type="transmembrane region" description="Helical" evidence="38">
    <location>
        <begin position="292"/>
        <end position="319"/>
    </location>
</feature>
<protein>
    <recommendedName>
        <fullName evidence="33">Thromboxane-A synthase</fullName>
        <ecNumber evidence="9">4.2.1.152</ecNumber>
        <ecNumber evidence="32">5.3.99.5</ecNumber>
    </recommendedName>
    <alternativeName>
        <fullName evidence="34">Cytochrome P450 5A1</fullName>
    </alternativeName>
    <alternativeName>
        <fullName evidence="28">Hydroperoxy icosatetraenoate dehydratase</fullName>
    </alternativeName>
</protein>
<dbReference type="InterPro" id="IPR001128">
    <property type="entry name" value="Cyt_P450"/>
</dbReference>
<evidence type="ECO:0000256" key="16">
    <source>
        <dbReference type="ARBA" id="ARBA00022824"/>
    </source>
</evidence>
<comment type="subunit">
    <text evidence="8">Monomer.</text>
</comment>
<keyword evidence="18" id="KW-0492">Microsome</keyword>
<dbReference type="PRINTS" id="PR00385">
    <property type="entry name" value="P450"/>
</dbReference>
<evidence type="ECO:0000256" key="13">
    <source>
        <dbReference type="ARBA" id="ARBA00022617"/>
    </source>
</evidence>
<keyword evidence="10" id="KW-0644">Prostaglandin metabolism</keyword>
<keyword evidence="12" id="KW-0643">Prostaglandin biosynthesis</keyword>
<feature type="transmembrane region" description="Helical" evidence="38">
    <location>
        <begin position="6"/>
        <end position="22"/>
    </location>
</feature>
<evidence type="ECO:0000256" key="19">
    <source>
        <dbReference type="ARBA" id="ARBA00022989"/>
    </source>
</evidence>
<evidence type="ECO:0000313" key="39">
    <source>
        <dbReference type="EMBL" id="GBN00414.1"/>
    </source>
</evidence>
<keyword evidence="20 37" id="KW-0560">Oxidoreductase</keyword>
<organism evidence="39 40">
    <name type="scientific">Araneus ventricosus</name>
    <name type="common">Orbweaver spider</name>
    <name type="synonym">Epeira ventricosa</name>
    <dbReference type="NCBI Taxonomy" id="182803"/>
    <lineage>
        <taxon>Eukaryota</taxon>
        <taxon>Metazoa</taxon>
        <taxon>Ecdysozoa</taxon>
        <taxon>Arthropoda</taxon>
        <taxon>Chelicerata</taxon>
        <taxon>Arachnida</taxon>
        <taxon>Araneae</taxon>
        <taxon>Araneomorphae</taxon>
        <taxon>Entelegynae</taxon>
        <taxon>Araneoidea</taxon>
        <taxon>Araneidae</taxon>
        <taxon>Araneus</taxon>
    </lineage>
</organism>
<dbReference type="GO" id="GO:0005789">
    <property type="term" value="C:endoplasmic reticulum membrane"/>
    <property type="evidence" value="ECO:0007669"/>
    <property type="project" value="UniProtKB-SubCell"/>
</dbReference>
<evidence type="ECO:0000256" key="14">
    <source>
        <dbReference type="ARBA" id="ARBA00022692"/>
    </source>
</evidence>
<feature type="transmembrane region" description="Helical" evidence="38">
    <location>
        <begin position="217"/>
        <end position="238"/>
    </location>
</feature>
<keyword evidence="26" id="KW-0413">Isomerase</keyword>
<dbReference type="EC" id="5.3.99.5" evidence="32"/>
<evidence type="ECO:0000256" key="1">
    <source>
        <dbReference type="ARBA" id="ARBA00001143"/>
    </source>
</evidence>
<keyword evidence="25" id="KW-0275">Fatty acid biosynthesis</keyword>
<evidence type="ECO:0000256" key="4">
    <source>
        <dbReference type="ARBA" id="ARBA00004174"/>
    </source>
</evidence>
<keyword evidence="11" id="KW-0444">Lipid biosynthesis</keyword>
<evidence type="ECO:0000256" key="32">
    <source>
        <dbReference type="ARBA" id="ARBA00038872"/>
    </source>
</evidence>
<dbReference type="EC" id="4.2.1.152" evidence="9"/>
<dbReference type="InterPro" id="IPR050705">
    <property type="entry name" value="Cytochrome_P450_3A"/>
</dbReference>
<dbReference type="CDD" id="cd11055">
    <property type="entry name" value="CYP3A-like"/>
    <property type="match status" value="1"/>
</dbReference>
<evidence type="ECO:0000256" key="35">
    <source>
        <dbReference type="ARBA" id="ARBA00054825"/>
    </source>
</evidence>
<evidence type="ECO:0000256" key="21">
    <source>
        <dbReference type="ARBA" id="ARBA00023004"/>
    </source>
</evidence>
<evidence type="ECO:0000313" key="40">
    <source>
        <dbReference type="Proteomes" id="UP000499080"/>
    </source>
</evidence>
<evidence type="ECO:0000256" key="15">
    <source>
        <dbReference type="ARBA" id="ARBA00022723"/>
    </source>
</evidence>
<reference evidence="39 40" key="1">
    <citation type="journal article" date="2019" name="Sci. Rep.">
        <title>Orb-weaving spider Araneus ventricosus genome elucidates the spidroin gene catalogue.</title>
        <authorList>
            <person name="Kono N."/>
            <person name="Nakamura H."/>
            <person name="Ohtoshi R."/>
            <person name="Moran D.A.P."/>
            <person name="Shinohara A."/>
            <person name="Yoshida Y."/>
            <person name="Fujiwara M."/>
            <person name="Mori M."/>
            <person name="Tomita M."/>
            <person name="Arakawa K."/>
        </authorList>
    </citation>
    <scope>NUCLEOTIDE SEQUENCE [LARGE SCALE GENOMIC DNA]</scope>
</reference>
<evidence type="ECO:0000256" key="18">
    <source>
        <dbReference type="ARBA" id="ARBA00022848"/>
    </source>
</evidence>
<proteinExistence type="inferred from homology"/>
<name>A0A4Y2KCK8_ARAVE</name>
<dbReference type="GO" id="GO:0001516">
    <property type="term" value="P:prostaglandin biosynthetic process"/>
    <property type="evidence" value="ECO:0007669"/>
    <property type="project" value="UniProtKB-KW"/>
</dbReference>
<dbReference type="PRINTS" id="PR00463">
    <property type="entry name" value="EP450I"/>
</dbReference>
<evidence type="ECO:0000256" key="25">
    <source>
        <dbReference type="ARBA" id="ARBA00023160"/>
    </source>
</evidence>
<keyword evidence="27" id="KW-0456">Lyase</keyword>
<dbReference type="GO" id="GO:0016705">
    <property type="term" value="F:oxidoreductase activity, acting on paired donors, with incorporation or reduction of molecular oxygen"/>
    <property type="evidence" value="ECO:0007669"/>
    <property type="project" value="InterPro"/>
</dbReference>
<dbReference type="FunFam" id="1.10.630.10:FF:000042">
    <property type="entry name" value="Cytochrome P450"/>
    <property type="match status" value="1"/>
</dbReference>
<dbReference type="InterPro" id="IPR017972">
    <property type="entry name" value="Cyt_P450_CS"/>
</dbReference>
<dbReference type="PANTHER" id="PTHR24302:SF47">
    <property type="entry name" value="CYTOCHROME P450"/>
    <property type="match status" value="1"/>
</dbReference>
<evidence type="ECO:0000256" key="23">
    <source>
        <dbReference type="ARBA" id="ARBA00023098"/>
    </source>
</evidence>
<comment type="similarity">
    <text evidence="7 37">Belongs to the cytochrome P450 family.</text>
</comment>
<feature type="binding site" description="axial binding residue" evidence="36">
    <location>
        <position position="436"/>
    </location>
    <ligand>
        <name>heme</name>
        <dbReference type="ChEBI" id="CHEBI:30413"/>
    </ligand>
    <ligandPart>
        <name>Fe</name>
        <dbReference type="ChEBI" id="CHEBI:18248"/>
    </ligandPart>
</feature>
<keyword evidence="14 38" id="KW-0812">Transmembrane</keyword>
<evidence type="ECO:0000256" key="6">
    <source>
        <dbReference type="ARBA" id="ARBA00004477"/>
    </source>
</evidence>
<dbReference type="InterPro" id="IPR002401">
    <property type="entry name" value="Cyt_P450_E_grp-I"/>
</dbReference>
<keyword evidence="21 36" id="KW-0408">Iron</keyword>
<comment type="catalytic activity">
    <reaction evidence="2">
        <text>a hydroperoxyeicosatetraenoate = an oxoeicosatetraenoate + H2O</text>
        <dbReference type="Rhea" id="RHEA:55556"/>
        <dbReference type="ChEBI" id="CHEBI:15377"/>
        <dbReference type="ChEBI" id="CHEBI:59720"/>
        <dbReference type="ChEBI" id="CHEBI:131859"/>
        <dbReference type="EC" id="4.2.1.152"/>
    </reaction>
    <physiologicalReaction direction="left-to-right" evidence="2">
        <dbReference type="Rhea" id="RHEA:55557"/>
    </physiologicalReaction>
</comment>
<dbReference type="OrthoDB" id="6501435at2759"/>
<comment type="catalytic activity">
    <reaction evidence="29">
        <text>(15S)-hydroperoxy-(5Z,8Z,11Z,13E)-eicosatetraenoate + AH2 = (15S)-hydroxy-(5Z,8Z,11Z,13E)-eicosatetraenoate + A + H2O</text>
        <dbReference type="Rhea" id="RHEA:48856"/>
        <dbReference type="ChEBI" id="CHEBI:13193"/>
        <dbReference type="ChEBI" id="CHEBI:15377"/>
        <dbReference type="ChEBI" id="CHEBI:17499"/>
        <dbReference type="ChEBI" id="CHEBI:57409"/>
        <dbReference type="ChEBI" id="CHEBI:57446"/>
    </reaction>
    <physiologicalReaction direction="left-to-right" evidence="29">
        <dbReference type="Rhea" id="RHEA:48857"/>
    </physiologicalReaction>
</comment>
<dbReference type="GO" id="GO:0005506">
    <property type="term" value="F:iron ion binding"/>
    <property type="evidence" value="ECO:0007669"/>
    <property type="project" value="InterPro"/>
</dbReference>
<keyword evidence="15 36" id="KW-0479">Metal-binding</keyword>
<evidence type="ECO:0000256" key="36">
    <source>
        <dbReference type="PIRSR" id="PIRSR602401-1"/>
    </source>
</evidence>
<comment type="function">
    <text evidence="35">Catalyzes the conversion of prostaglandin H2 (PGH2) to thromboxane A2 (TXA2), a potent inducer of blood vessel constriction and platelet aggregation. Also cleaves PGH2 to 12-hydroxy-heptadecatrienoicacid (12-HHT) and malondialdehyde, which is known to act as a mediator of DNA damage. 12-HHT and malondialdehyde are formed stoichiometrically in the same amounts as TXA2. Additionally, displays dehydratase activity, toward (15S)-hydroperoxy-(5Z,8Z,11Z,13E)-eicosatetraenoate (15(S)-HPETE) producing 15-KETE and 15-HETE.</text>
</comment>
<dbReference type="AlphaFoldDB" id="A0A4Y2KCK8"/>
<dbReference type="GO" id="GO:0106256">
    <property type="term" value="F:hydroperoxy icosatetraenoate dehydratase activity"/>
    <property type="evidence" value="ECO:0007669"/>
    <property type="project" value="UniProtKB-EC"/>
</dbReference>
<comment type="catalytic activity">
    <reaction evidence="31">
        <text>prostaglandin H2 = thromboxane A2</text>
        <dbReference type="Rhea" id="RHEA:17137"/>
        <dbReference type="ChEBI" id="CHEBI:57405"/>
        <dbReference type="ChEBI" id="CHEBI:57445"/>
        <dbReference type="EC" id="5.3.99.5"/>
    </reaction>
    <physiologicalReaction direction="left-to-right" evidence="31">
        <dbReference type="Rhea" id="RHEA:17138"/>
    </physiologicalReaction>
</comment>
<evidence type="ECO:0000256" key="24">
    <source>
        <dbReference type="ARBA" id="ARBA00023136"/>
    </source>
</evidence>
<keyword evidence="19 38" id="KW-1133">Transmembrane helix</keyword>
<comment type="catalytic activity">
    <reaction evidence="1">
        <text>(15S)-hydroperoxy-(5Z,8Z,11Z,13E)-eicosatetraenoate = 15-oxo-(5Z,8Z,11Z,13E)-eicosatetraenoate + H2O</text>
        <dbReference type="Rhea" id="RHEA:48636"/>
        <dbReference type="ChEBI" id="CHEBI:15377"/>
        <dbReference type="ChEBI" id="CHEBI:57410"/>
        <dbReference type="ChEBI" id="CHEBI:57446"/>
    </reaction>
    <physiologicalReaction direction="left-to-right" evidence="1">
        <dbReference type="Rhea" id="RHEA:48637"/>
    </physiologicalReaction>
</comment>
<evidence type="ECO:0000256" key="31">
    <source>
        <dbReference type="ARBA" id="ARBA00036475"/>
    </source>
</evidence>
<evidence type="ECO:0000256" key="17">
    <source>
        <dbReference type="ARBA" id="ARBA00022832"/>
    </source>
</evidence>
<evidence type="ECO:0000256" key="8">
    <source>
        <dbReference type="ARBA" id="ARBA00011245"/>
    </source>
</evidence>
<dbReference type="SUPFAM" id="SSF48264">
    <property type="entry name" value="Cytochrome P450"/>
    <property type="match status" value="1"/>
</dbReference>
<dbReference type="InterPro" id="IPR036396">
    <property type="entry name" value="Cyt_P450_sf"/>
</dbReference>
<evidence type="ECO:0000256" key="2">
    <source>
        <dbReference type="ARBA" id="ARBA00001719"/>
    </source>
</evidence>
<evidence type="ECO:0000256" key="34">
    <source>
        <dbReference type="ARBA" id="ARBA00042726"/>
    </source>
</evidence>
<dbReference type="PANTHER" id="PTHR24302">
    <property type="entry name" value="CYTOCHROME P450 FAMILY 3"/>
    <property type="match status" value="1"/>
</dbReference>
<evidence type="ECO:0000256" key="22">
    <source>
        <dbReference type="ARBA" id="ARBA00023033"/>
    </source>
</evidence>
<keyword evidence="23" id="KW-0443">Lipid metabolism</keyword>
<evidence type="ECO:0000256" key="7">
    <source>
        <dbReference type="ARBA" id="ARBA00010617"/>
    </source>
</evidence>
<evidence type="ECO:0000256" key="20">
    <source>
        <dbReference type="ARBA" id="ARBA00023002"/>
    </source>
</evidence>
<keyword evidence="13 36" id="KW-0349">Heme</keyword>
<comment type="caution">
    <text evidence="39">The sequence shown here is derived from an EMBL/GenBank/DDBJ whole genome shotgun (WGS) entry which is preliminary data.</text>
</comment>
<evidence type="ECO:0000256" key="5">
    <source>
        <dbReference type="ARBA" id="ARBA00004406"/>
    </source>
</evidence>
<comment type="catalytic activity">
    <reaction evidence="30">
        <text>prostaglandin H2 = (12S)-hydroxy-(5Z,8E,10E)-heptadecatrienoate + malonaldehyde</text>
        <dbReference type="Rhea" id="RHEA:48644"/>
        <dbReference type="ChEBI" id="CHEBI:57405"/>
        <dbReference type="ChEBI" id="CHEBI:90694"/>
        <dbReference type="ChEBI" id="CHEBI:566274"/>
    </reaction>
</comment>
<evidence type="ECO:0000256" key="3">
    <source>
        <dbReference type="ARBA" id="ARBA00001971"/>
    </source>
</evidence>
<keyword evidence="40" id="KW-1185">Reference proteome</keyword>
<keyword evidence="16" id="KW-0256">Endoplasmic reticulum</keyword>
<evidence type="ECO:0000256" key="11">
    <source>
        <dbReference type="ARBA" id="ARBA00022516"/>
    </source>
</evidence>
<dbReference type="GO" id="GO:0020037">
    <property type="term" value="F:heme binding"/>
    <property type="evidence" value="ECO:0007669"/>
    <property type="project" value="InterPro"/>
</dbReference>
<dbReference type="GO" id="GO:0004796">
    <property type="term" value="F:thromboxane-A synthase activity"/>
    <property type="evidence" value="ECO:0007669"/>
    <property type="project" value="UniProtKB-EC"/>
</dbReference>
<comment type="subcellular location">
    <subcellularLocation>
        <location evidence="6">Endoplasmic reticulum membrane</location>
        <topology evidence="6">Multi-pass membrane protein</topology>
    </subcellularLocation>
    <subcellularLocation>
        <location evidence="5">Endoplasmic reticulum membrane</location>
        <topology evidence="5">Peripheral membrane protein</topology>
    </subcellularLocation>
    <subcellularLocation>
        <location evidence="4">Microsome membrane</location>
        <topology evidence="4">Peripheral membrane protein</topology>
    </subcellularLocation>
</comment>